<keyword evidence="2" id="KW-1185">Reference proteome</keyword>
<name>A0A4Y2CTY0_ARAVE</name>
<reference evidence="1 2" key="1">
    <citation type="journal article" date="2019" name="Sci. Rep.">
        <title>Orb-weaving spider Araneus ventricosus genome elucidates the spidroin gene catalogue.</title>
        <authorList>
            <person name="Kono N."/>
            <person name="Nakamura H."/>
            <person name="Ohtoshi R."/>
            <person name="Moran D.A.P."/>
            <person name="Shinohara A."/>
            <person name="Yoshida Y."/>
            <person name="Fujiwara M."/>
            <person name="Mori M."/>
            <person name="Tomita M."/>
            <person name="Arakawa K."/>
        </authorList>
    </citation>
    <scope>NUCLEOTIDE SEQUENCE [LARGE SCALE GENOMIC DNA]</scope>
</reference>
<protein>
    <submittedName>
        <fullName evidence="1">Uncharacterized protein</fullName>
    </submittedName>
</protein>
<evidence type="ECO:0000313" key="2">
    <source>
        <dbReference type="Proteomes" id="UP000499080"/>
    </source>
</evidence>
<dbReference type="AlphaFoldDB" id="A0A4Y2CTY0"/>
<dbReference type="EMBL" id="BGPR01164251">
    <property type="protein sequence ID" value="GBM07138.1"/>
    <property type="molecule type" value="Genomic_DNA"/>
</dbReference>
<comment type="caution">
    <text evidence="1">The sequence shown here is derived from an EMBL/GenBank/DDBJ whole genome shotgun (WGS) entry which is preliminary data.</text>
</comment>
<sequence>MRSVLRLRAFSVHSYANTEKLHLVTKAFCVGFAIVKQVVCVNEKAKGDSVSQRKSWST</sequence>
<proteinExistence type="predicted"/>
<organism evidence="1 2">
    <name type="scientific">Araneus ventricosus</name>
    <name type="common">Orbweaver spider</name>
    <name type="synonym">Epeira ventricosa</name>
    <dbReference type="NCBI Taxonomy" id="182803"/>
    <lineage>
        <taxon>Eukaryota</taxon>
        <taxon>Metazoa</taxon>
        <taxon>Ecdysozoa</taxon>
        <taxon>Arthropoda</taxon>
        <taxon>Chelicerata</taxon>
        <taxon>Arachnida</taxon>
        <taxon>Araneae</taxon>
        <taxon>Araneomorphae</taxon>
        <taxon>Entelegynae</taxon>
        <taxon>Araneoidea</taxon>
        <taxon>Araneidae</taxon>
        <taxon>Araneus</taxon>
    </lineage>
</organism>
<accession>A0A4Y2CTY0</accession>
<evidence type="ECO:0000313" key="1">
    <source>
        <dbReference type="EMBL" id="GBM07138.1"/>
    </source>
</evidence>
<dbReference type="Proteomes" id="UP000499080">
    <property type="component" value="Unassembled WGS sequence"/>
</dbReference>
<gene>
    <name evidence="1" type="ORF">AVEN_57671_1</name>
</gene>
<feature type="non-terminal residue" evidence="1">
    <location>
        <position position="58"/>
    </location>
</feature>